<gene>
    <name evidence="3" type="ORF">GCM10019016_079690</name>
</gene>
<evidence type="ECO:0000313" key="3">
    <source>
        <dbReference type="EMBL" id="GAA3500862.1"/>
    </source>
</evidence>
<feature type="transmembrane region" description="Helical" evidence="2">
    <location>
        <begin position="325"/>
        <end position="347"/>
    </location>
</feature>
<name>A0ABP6U2C1_9ACTN</name>
<sequence>MARSCLWSEGWVTVVGYLVFMVCAGLAVVLANALADWRDRPLWPGPGRAGSLGIRARLAGDGESWPARPIKGDLWVPDGDGPPYFVDDLRGPFPVARGGRVLDTVPLRGFPHEGSLAARQVTIVYGPPDGAAVLRLRVPELAVPFLAGVLTEPAGPAAGSATRPPHEAFRLSARRALRVPRPAALALMAALLLGLFGLHTFVLGKSVTAEVTAKRDGVCSVRWQDPWSGDTRTAGVDCYGDERAGDPLRISARPWPVRGEAADLEDSPFILTLGLVVTGTGGLVGTATASLGDVARLRALRRYLRDGPASREPSALRRAAAMVPWWSVVAGVLGLAGAGVLLSAYGFGATVRATVTGTEEYVCEVSWRDPWDGTRQSAGVDCDDRAVEAGQSLEVTAPAGPLRGEAFDRGITPWVLGGGTAVFLGLAAAGIVFRVRAAGGRSDVPSRSGPGTRDADRDAPVPLGKPVLALAGGDARSEDVLDRAHLAAVSRWLTSRLNGGAAATRPGPAEPDIRTTGWWRSPRLRRLALASGVSWGGLFVLAATAGLSGWWWATALQLWGSETATARATVTIRYDDGFPLSPWLVPSDAEVTFRTADGRKVTTDLFYGDEPAAGEGDWLTVEYAVESPSAARLPGDSGLDRGLWISGGVAAAALIRMGWCGVSGSRVMRRVLAAARGAETRTADYLLLPDTEDPAKAPPQLVFFAEGENRPFALLEAVPGTLRSRLVDWLPREGTAELRSVPGDFETVAPWVDGRPVWPLSPLFDLSDPEEERDFREYVEDLAPPWIALPGPQELREGEGAA</sequence>
<keyword evidence="2" id="KW-1133">Transmembrane helix</keyword>
<feature type="transmembrane region" description="Helical" evidence="2">
    <location>
        <begin position="411"/>
        <end position="433"/>
    </location>
</feature>
<feature type="region of interest" description="Disordered" evidence="1">
    <location>
        <begin position="440"/>
        <end position="462"/>
    </location>
</feature>
<evidence type="ECO:0000256" key="1">
    <source>
        <dbReference type="SAM" id="MobiDB-lite"/>
    </source>
</evidence>
<protein>
    <recommendedName>
        <fullName evidence="5">DUF3592 domain-containing protein</fullName>
    </recommendedName>
</protein>
<accession>A0ABP6U2C1</accession>
<keyword evidence="2" id="KW-0812">Transmembrane</keyword>
<keyword evidence="2" id="KW-0472">Membrane</keyword>
<reference evidence="4" key="1">
    <citation type="journal article" date="2019" name="Int. J. Syst. Evol. Microbiol.">
        <title>The Global Catalogue of Microorganisms (GCM) 10K type strain sequencing project: providing services to taxonomists for standard genome sequencing and annotation.</title>
        <authorList>
            <consortium name="The Broad Institute Genomics Platform"/>
            <consortium name="The Broad Institute Genome Sequencing Center for Infectious Disease"/>
            <person name="Wu L."/>
            <person name="Ma J."/>
        </authorList>
    </citation>
    <scope>NUCLEOTIDE SEQUENCE [LARGE SCALE GENOMIC DNA]</scope>
    <source>
        <strain evidence="4">JCM 4816</strain>
    </source>
</reference>
<evidence type="ECO:0000313" key="4">
    <source>
        <dbReference type="Proteomes" id="UP001501455"/>
    </source>
</evidence>
<feature type="transmembrane region" description="Helical" evidence="2">
    <location>
        <begin position="14"/>
        <end position="35"/>
    </location>
</feature>
<comment type="caution">
    <text evidence="3">The sequence shown here is derived from an EMBL/GenBank/DDBJ whole genome shotgun (WGS) entry which is preliminary data.</text>
</comment>
<dbReference type="EMBL" id="BAAAXF010000057">
    <property type="protein sequence ID" value="GAA3500862.1"/>
    <property type="molecule type" value="Genomic_DNA"/>
</dbReference>
<feature type="transmembrane region" description="Helical" evidence="2">
    <location>
        <begin position="269"/>
        <end position="292"/>
    </location>
</feature>
<keyword evidence="4" id="KW-1185">Reference proteome</keyword>
<organism evidence="3 4">
    <name type="scientific">Streptomyces prasinosporus</name>
    <dbReference type="NCBI Taxonomy" id="68256"/>
    <lineage>
        <taxon>Bacteria</taxon>
        <taxon>Bacillati</taxon>
        <taxon>Actinomycetota</taxon>
        <taxon>Actinomycetes</taxon>
        <taxon>Kitasatosporales</taxon>
        <taxon>Streptomycetaceae</taxon>
        <taxon>Streptomyces</taxon>
        <taxon>Streptomyces albogriseolus group</taxon>
    </lineage>
</organism>
<evidence type="ECO:0000256" key="2">
    <source>
        <dbReference type="SAM" id="Phobius"/>
    </source>
</evidence>
<proteinExistence type="predicted"/>
<feature type="transmembrane region" description="Helical" evidence="2">
    <location>
        <begin position="527"/>
        <end position="553"/>
    </location>
</feature>
<feature type="transmembrane region" description="Helical" evidence="2">
    <location>
        <begin position="183"/>
        <end position="202"/>
    </location>
</feature>
<dbReference type="Proteomes" id="UP001501455">
    <property type="component" value="Unassembled WGS sequence"/>
</dbReference>
<evidence type="ECO:0008006" key="5">
    <source>
        <dbReference type="Google" id="ProtNLM"/>
    </source>
</evidence>